<dbReference type="EMBL" id="SMCO01000001">
    <property type="protein sequence ID" value="TCV90684.1"/>
    <property type="molecule type" value="Genomic_DNA"/>
</dbReference>
<accession>A0A4R3YI63</accession>
<evidence type="ECO:0000313" key="6">
    <source>
        <dbReference type="EMBL" id="TCV90684.1"/>
    </source>
</evidence>
<evidence type="ECO:0000256" key="1">
    <source>
        <dbReference type="ARBA" id="ARBA00005558"/>
    </source>
</evidence>
<organism evidence="6 7">
    <name type="scientific">Sulfurirhabdus autotrophica</name>
    <dbReference type="NCBI Taxonomy" id="1706046"/>
    <lineage>
        <taxon>Bacteria</taxon>
        <taxon>Pseudomonadati</taxon>
        <taxon>Pseudomonadota</taxon>
        <taxon>Betaproteobacteria</taxon>
        <taxon>Nitrosomonadales</taxon>
        <taxon>Sulfuricellaceae</taxon>
        <taxon>Sulfurirhabdus</taxon>
    </lineage>
</organism>
<dbReference type="InterPro" id="IPR037026">
    <property type="entry name" value="Vgr_OB-fold_dom_sf"/>
</dbReference>
<evidence type="ECO:0000259" key="5">
    <source>
        <dbReference type="Pfam" id="PF13296"/>
    </source>
</evidence>
<dbReference type="Gene3D" id="2.40.50.230">
    <property type="entry name" value="Gp5 N-terminal domain"/>
    <property type="match status" value="1"/>
</dbReference>
<dbReference type="Gene3D" id="4.10.220.110">
    <property type="match status" value="1"/>
</dbReference>
<gene>
    <name evidence="6" type="ORF">EDC63_101658</name>
</gene>
<name>A0A4R3YI63_9PROT</name>
<sequence length="952" mass="101368">MITQSTLQSAIATIFGTGLSQHARLITLETAQTSDLPETLVVERFSGREAVNELFCFNIEALSVSTQLDLKQFIGEEITLWLLQADGSRRAWHGYCTEAAWLGADGGVARYSLKLEPFLAFLKLRRDSFIFQDKNVQDIVTELLADYSQANFKFEVTQFQTIRPICTQYREDDLAFFTRLLASEGLNWRFEHEQDSDTSSTGNAGKAIAHAKHQLIIFDAKAAKPAMPGGADIRFHGVRATEAEDGINQFGSQRQIQSNAVSVASWDYTQVSAPAAEHASSLNAGELPMLSVYNGSGERYFTNTSDADQHSDLTLQALESFNKTFSGAGAVRQLTAGHAFHLTQHEHYPLGTNEFTVLWVEHDAANNLDASVATLSTLNNLERGTYRNRFSSVRESVPLVPSAMVNRRAPTATGAQVALVVGMENAPLTTERDHRIKIQFAWQRGNKPNTGGLTETGAAGKQDDHGNAPNNETSGTWVRVAETLAGPNWGTVFTPRIGSEVLVDFIEGDMDRPVIVAQLFNGSDLPPYSAGVDSGVNHAGVLSGLHSHNLDGAGEGYNQWVVDDSQNQLRMRLATSTAASQLNLGYLVSQSPDSAHRGSYRGNGFELRTDAWGVVRAGAGLLVSTSARNAQGTSVASTQLDASEAIAQLKGAAELSKVLCEAATHQSALSSKAANKGHADLITSIDPAQKGHYAGSVNGQTAQKSVSGTKSLDAAQPVEQFATPVVLLDSPTSINFATPASTVMFAGEQIQWTSQSDMHLAAAHTVAGVSGNATSLFTHAGGIQAFAANGPVSLQAHTDQLEILADKAVTLISVNDKIEIMANTKITLQAGQSSITLDGGNITFACPGTFSVKGANHPFGGGGSKAAELGILPNLLVNAGLAGNLDSGENLFDEAFVVLDPNGNPMGALPYSIKSAGGKYFAETDTEGNSLRTGTVASEPVTFALQWHEVSL</sequence>
<evidence type="ECO:0000259" key="3">
    <source>
        <dbReference type="Pfam" id="PF04717"/>
    </source>
</evidence>
<dbReference type="InterPro" id="IPR018769">
    <property type="entry name" value="VgrG2_DUF2345"/>
</dbReference>
<dbReference type="Pfam" id="PF05954">
    <property type="entry name" value="Phage_GPD"/>
    <property type="match status" value="1"/>
</dbReference>
<dbReference type="InterPro" id="IPR028244">
    <property type="entry name" value="T6SS_Rhs_Vgr_dom"/>
</dbReference>
<reference evidence="6 7" key="1">
    <citation type="submission" date="2019-03" db="EMBL/GenBank/DDBJ databases">
        <title>Genomic Encyclopedia of Type Strains, Phase IV (KMG-IV): sequencing the most valuable type-strain genomes for metagenomic binning, comparative biology and taxonomic classification.</title>
        <authorList>
            <person name="Goeker M."/>
        </authorList>
    </citation>
    <scope>NUCLEOTIDE SEQUENCE [LARGE SCALE GENOMIC DNA]</scope>
    <source>
        <strain evidence="6 7">DSM 100309</strain>
    </source>
</reference>
<dbReference type="Gene3D" id="3.55.50.10">
    <property type="entry name" value="Baseplate protein-like domains"/>
    <property type="match status" value="1"/>
</dbReference>
<dbReference type="NCBIfam" id="TIGR03361">
    <property type="entry name" value="VI_Rhs_Vgr"/>
    <property type="match status" value="1"/>
</dbReference>
<protein>
    <submittedName>
        <fullName evidence="6">Type VI secretion system secreted protein VgrG</fullName>
    </submittedName>
</protein>
<feature type="domain" description="DUF2345" evidence="4">
    <location>
        <begin position="715"/>
        <end position="862"/>
    </location>
</feature>
<dbReference type="SUPFAM" id="SSF69255">
    <property type="entry name" value="gp5 N-terminal domain-like"/>
    <property type="match status" value="1"/>
</dbReference>
<dbReference type="NCBIfam" id="TIGR01646">
    <property type="entry name" value="vgr_GE"/>
    <property type="match status" value="1"/>
</dbReference>
<evidence type="ECO:0000259" key="4">
    <source>
        <dbReference type="Pfam" id="PF10106"/>
    </source>
</evidence>
<feature type="region of interest" description="Disordered" evidence="2">
    <location>
        <begin position="446"/>
        <end position="473"/>
    </location>
</feature>
<dbReference type="OrthoDB" id="1907165at2"/>
<proteinExistence type="inferred from homology"/>
<comment type="similarity">
    <text evidence="1">Belongs to the VgrG protein family.</text>
</comment>
<dbReference type="Proteomes" id="UP000295367">
    <property type="component" value="Unassembled WGS sequence"/>
</dbReference>
<dbReference type="InterPro" id="IPR017847">
    <property type="entry name" value="T6SS_RhsGE_Vgr_subset"/>
</dbReference>
<evidence type="ECO:0000313" key="7">
    <source>
        <dbReference type="Proteomes" id="UP000295367"/>
    </source>
</evidence>
<feature type="domain" description="Putative type VI secretion system Rhs element associated Vgr" evidence="5">
    <location>
        <begin position="553"/>
        <end position="663"/>
    </location>
</feature>
<dbReference type="Pfam" id="PF13296">
    <property type="entry name" value="T6SS_Vgr"/>
    <property type="match status" value="1"/>
</dbReference>
<dbReference type="InterPro" id="IPR006533">
    <property type="entry name" value="T6SS_Vgr_RhsGE"/>
</dbReference>
<dbReference type="Pfam" id="PF04717">
    <property type="entry name" value="Phage_base_V"/>
    <property type="match status" value="1"/>
</dbReference>
<dbReference type="SUPFAM" id="SSF69279">
    <property type="entry name" value="Phage tail proteins"/>
    <property type="match status" value="2"/>
</dbReference>
<dbReference type="Gene3D" id="2.30.110.50">
    <property type="match status" value="1"/>
</dbReference>
<keyword evidence="7" id="KW-1185">Reference proteome</keyword>
<dbReference type="InterPro" id="IPR006531">
    <property type="entry name" value="Gp5/Vgr_OB"/>
</dbReference>
<dbReference type="RefSeq" id="WP_124947416.1">
    <property type="nucleotide sequence ID" value="NZ_BHVT01000073.1"/>
</dbReference>
<dbReference type="Pfam" id="PF10106">
    <property type="entry name" value="DUF2345"/>
    <property type="match status" value="1"/>
</dbReference>
<feature type="domain" description="Gp5/Type VI secretion system Vgr protein OB-fold" evidence="3">
    <location>
        <begin position="471"/>
        <end position="520"/>
    </location>
</feature>
<evidence type="ECO:0000256" key="2">
    <source>
        <dbReference type="SAM" id="MobiDB-lite"/>
    </source>
</evidence>
<comment type="caution">
    <text evidence="6">The sequence shown here is derived from an EMBL/GenBank/DDBJ whole genome shotgun (WGS) entry which is preliminary data.</text>
</comment>
<dbReference type="AlphaFoldDB" id="A0A4R3YI63"/>